<dbReference type="GO" id="GO:0008113">
    <property type="term" value="F:peptide-methionine (S)-S-oxide reductase activity"/>
    <property type="evidence" value="ECO:0007669"/>
    <property type="project" value="UniProtKB-UniRule"/>
</dbReference>
<evidence type="ECO:0000313" key="6">
    <source>
        <dbReference type="EMBL" id="GEO80593.1"/>
    </source>
</evidence>
<dbReference type="Proteomes" id="UP000321567">
    <property type="component" value="Unassembled WGS sequence"/>
</dbReference>
<comment type="similarity">
    <text evidence="4">Belongs to the MsrA Met sulfoxide reductase family.</text>
</comment>
<evidence type="ECO:0000313" key="7">
    <source>
        <dbReference type="Proteomes" id="UP000321567"/>
    </source>
</evidence>
<protein>
    <recommendedName>
        <fullName evidence="4">Peptide methionine sulfoxide reductase MsrA</fullName>
        <shortName evidence="4">Protein-methionine-S-oxide reductase</shortName>
        <ecNumber evidence="4">1.8.4.11</ecNumber>
    </recommendedName>
    <alternativeName>
        <fullName evidence="4">Peptide-methionine (S)-S-oxide reductase</fullName>
        <shortName evidence="4">Peptide Met(O) reductase</shortName>
    </alternativeName>
</protein>
<evidence type="ECO:0000256" key="1">
    <source>
        <dbReference type="ARBA" id="ARBA00023002"/>
    </source>
</evidence>
<dbReference type="Gene3D" id="3.30.1060.10">
    <property type="entry name" value="Peptide methionine sulphoxide reductase MsrA"/>
    <property type="match status" value="1"/>
</dbReference>
<dbReference type="AlphaFoldDB" id="A0A512H567"/>
<evidence type="ECO:0000259" key="5">
    <source>
        <dbReference type="Pfam" id="PF01625"/>
    </source>
</evidence>
<dbReference type="InterPro" id="IPR036509">
    <property type="entry name" value="Met_Sox_Rdtase_MsrA_sf"/>
</dbReference>
<dbReference type="EMBL" id="BJZO01000012">
    <property type="protein sequence ID" value="GEO80593.1"/>
    <property type="molecule type" value="Genomic_DNA"/>
</dbReference>
<evidence type="ECO:0000256" key="4">
    <source>
        <dbReference type="HAMAP-Rule" id="MF_01401"/>
    </source>
</evidence>
<dbReference type="HAMAP" id="MF_01401">
    <property type="entry name" value="MsrA"/>
    <property type="match status" value="1"/>
</dbReference>
<feature type="domain" description="Peptide methionine sulphoxide reductase MsrA" evidence="5">
    <location>
        <begin position="23"/>
        <end position="170"/>
    </location>
</feature>
<proteinExistence type="inferred from homology"/>
<name>A0A512H567_9PROT</name>
<dbReference type="InterPro" id="IPR002569">
    <property type="entry name" value="Met_Sox_Rdtase_MsrA_dom"/>
</dbReference>
<comment type="caution">
    <text evidence="6">The sequence shown here is derived from an EMBL/GenBank/DDBJ whole genome shotgun (WGS) entry which is preliminary data.</text>
</comment>
<dbReference type="NCBIfam" id="TIGR00401">
    <property type="entry name" value="msrA"/>
    <property type="match status" value="1"/>
</dbReference>
<keyword evidence="7" id="KW-1185">Reference proteome</keyword>
<dbReference type="GO" id="GO:0033744">
    <property type="term" value="F:L-methionine:thioredoxin-disulfide S-oxidoreductase activity"/>
    <property type="evidence" value="ECO:0007669"/>
    <property type="project" value="RHEA"/>
</dbReference>
<dbReference type="PANTHER" id="PTHR43774:SF1">
    <property type="entry name" value="PEPTIDE METHIONINE SULFOXIDE REDUCTASE MSRA 2"/>
    <property type="match status" value="1"/>
</dbReference>
<dbReference type="EC" id="1.8.4.11" evidence="4"/>
<accession>A0A512H567</accession>
<keyword evidence="1 4" id="KW-0560">Oxidoreductase</keyword>
<feature type="active site" evidence="4">
    <location>
        <position position="29"/>
    </location>
</feature>
<evidence type="ECO:0000256" key="3">
    <source>
        <dbReference type="ARBA" id="ARBA00048782"/>
    </source>
</evidence>
<comment type="catalytic activity">
    <reaction evidence="2 4">
        <text>L-methionyl-[protein] + [thioredoxin]-disulfide + H2O = L-methionyl-(S)-S-oxide-[protein] + [thioredoxin]-dithiol</text>
        <dbReference type="Rhea" id="RHEA:14217"/>
        <dbReference type="Rhea" id="RHEA-COMP:10698"/>
        <dbReference type="Rhea" id="RHEA-COMP:10700"/>
        <dbReference type="Rhea" id="RHEA-COMP:12313"/>
        <dbReference type="Rhea" id="RHEA-COMP:12315"/>
        <dbReference type="ChEBI" id="CHEBI:15377"/>
        <dbReference type="ChEBI" id="CHEBI:16044"/>
        <dbReference type="ChEBI" id="CHEBI:29950"/>
        <dbReference type="ChEBI" id="CHEBI:44120"/>
        <dbReference type="ChEBI" id="CHEBI:50058"/>
        <dbReference type="EC" id="1.8.4.11"/>
    </reaction>
</comment>
<organism evidence="6 7">
    <name type="scientific">Pararhodospirillum oryzae</name>
    <dbReference type="NCBI Taxonomy" id="478448"/>
    <lineage>
        <taxon>Bacteria</taxon>
        <taxon>Pseudomonadati</taxon>
        <taxon>Pseudomonadota</taxon>
        <taxon>Alphaproteobacteria</taxon>
        <taxon>Rhodospirillales</taxon>
        <taxon>Rhodospirillaceae</taxon>
        <taxon>Pararhodospirillum</taxon>
    </lineage>
</organism>
<dbReference type="Pfam" id="PF01625">
    <property type="entry name" value="PMSR"/>
    <property type="match status" value="1"/>
</dbReference>
<dbReference type="PANTHER" id="PTHR43774">
    <property type="entry name" value="PEPTIDE METHIONINE SULFOXIDE REDUCTASE"/>
    <property type="match status" value="1"/>
</dbReference>
<dbReference type="SUPFAM" id="SSF55068">
    <property type="entry name" value="Peptide methionine sulfoxide reductase"/>
    <property type="match status" value="1"/>
</dbReference>
<sequence>MCCASVPDLDKSSAIPDTAPSRATFAAGCFWGIQEVFSGVPGVIATRVGYTGGHWSHPTYDEVCSDATGHAEAVEIQYDPALVSYQDLLTHFWACHDPTLLNRQGPDIGSQYRSAIFCHDEAQSQAARASMAEQQASGRYRRPLVTEIVPAGPFWEAEAYHQHYLRRTGKTKGCSFR</sequence>
<gene>
    <name evidence="4 6" type="primary">msrA</name>
    <name evidence="6" type="ORF">ROR02_07240</name>
</gene>
<comment type="catalytic activity">
    <reaction evidence="3 4">
        <text>[thioredoxin]-disulfide + L-methionine + H2O = L-methionine (S)-S-oxide + [thioredoxin]-dithiol</text>
        <dbReference type="Rhea" id="RHEA:19993"/>
        <dbReference type="Rhea" id="RHEA-COMP:10698"/>
        <dbReference type="Rhea" id="RHEA-COMP:10700"/>
        <dbReference type="ChEBI" id="CHEBI:15377"/>
        <dbReference type="ChEBI" id="CHEBI:29950"/>
        <dbReference type="ChEBI" id="CHEBI:50058"/>
        <dbReference type="ChEBI" id="CHEBI:57844"/>
        <dbReference type="ChEBI" id="CHEBI:58772"/>
        <dbReference type="EC" id="1.8.4.11"/>
    </reaction>
</comment>
<evidence type="ECO:0000256" key="2">
    <source>
        <dbReference type="ARBA" id="ARBA00047806"/>
    </source>
</evidence>
<dbReference type="RefSeq" id="WP_147162648.1">
    <property type="nucleotide sequence ID" value="NZ_BJZO01000012.1"/>
</dbReference>
<dbReference type="OrthoDB" id="4174719at2"/>
<comment type="function">
    <text evidence="4">Has an important function as a repair enzyme for proteins that have been inactivated by oxidation. Catalyzes the reversible oxidation-reduction of methionine sulfoxide in proteins to methionine.</text>
</comment>
<reference evidence="6 7" key="1">
    <citation type="submission" date="2019-07" db="EMBL/GenBank/DDBJ databases">
        <title>Whole genome shotgun sequence of Rhodospirillum oryzae NBRC 107573.</title>
        <authorList>
            <person name="Hosoyama A."/>
            <person name="Uohara A."/>
            <person name="Ohji S."/>
            <person name="Ichikawa N."/>
        </authorList>
    </citation>
    <scope>NUCLEOTIDE SEQUENCE [LARGE SCALE GENOMIC DNA]</scope>
    <source>
        <strain evidence="6 7">NBRC 107573</strain>
    </source>
</reference>